<comment type="caution">
    <text evidence="2">The sequence shown here is derived from an EMBL/GenBank/DDBJ whole genome shotgun (WGS) entry which is preliminary data.</text>
</comment>
<evidence type="ECO:0000313" key="3">
    <source>
        <dbReference type="Proteomes" id="UP000279259"/>
    </source>
</evidence>
<feature type="region of interest" description="Disordered" evidence="1">
    <location>
        <begin position="306"/>
        <end position="327"/>
    </location>
</feature>
<dbReference type="Proteomes" id="UP000279259">
    <property type="component" value="Unassembled WGS sequence"/>
</dbReference>
<dbReference type="OrthoDB" id="2575884at2759"/>
<feature type="region of interest" description="Disordered" evidence="1">
    <location>
        <begin position="14"/>
        <end position="49"/>
    </location>
</feature>
<evidence type="ECO:0000256" key="1">
    <source>
        <dbReference type="SAM" id="MobiDB-lite"/>
    </source>
</evidence>
<proteinExistence type="predicted"/>
<evidence type="ECO:0008006" key="4">
    <source>
        <dbReference type="Google" id="ProtNLM"/>
    </source>
</evidence>
<name>A0A427YLQ9_9TREE</name>
<feature type="compositionally biased region" description="Polar residues" evidence="1">
    <location>
        <begin position="237"/>
        <end position="248"/>
    </location>
</feature>
<evidence type="ECO:0000313" key="2">
    <source>
        <dbReference type="EMBL" id="RSH92006.1"/>
    </source>
</evidence>
<sequence length="367" mass="39118">MANVEIDWDQFLVADPTAAPASPSSPAASDSQTATPKSTESEQSQALDPIGEDDFDIFNFDAGIMHNPQDIFAGLPEYTPVPDQRGANDPTMTATFGFDFGDFGTITGLGNDAATQLGLTDLLGKMDTQPAALVGVDVSDALAQSYAALGWMAPAATATPTVEPAQLVSSPVSLESSLKRKNSDASQESAPAKRPRGRPPKSRDDSAPAEKRPYRRLSKPSPAVKSVTFEDSDAESESTPKITASGKLSTARPKSVVPEKYFKDGSAQAVTGMTVEQIQAFPTFEELLKKVSPGLQSAAAEFGERIKENRDKAKDAAKKSRDERKAKIDSLEQTVSELEGKIEGMQAVMMALVSRGVLSEAEVRAWM</sequence>
<protein>
    <recommendedName>
        <fullName evidence="4">BZIP domain-containing protein</fullName>
    </recommendedName>
</protein>
<dbReference type="EMBL" id="RSCD01000007">
    <property type="protein sequence ID" value="RSH92006.1"/>
    <property type="molecule type" value="Genomic_DNA"/>
</dbReference>
<feature type="compositionally biased region" description="Polar residues" evidence="1">
    <location>
        <begin position="37"/>
        <end position="46"/>
    </location>
</feature>
<dbReference type="GO" id="GO:0003700">
    <property type="term" value="F:DNA-binding transcription factor activity"/>
    <property type="evidence" value="ECO:0007669"/>
    <property type="project" value="InterPro"/>
</dbReference>
<feature type="region of interest" description="Disordered" evidence="1">
    <location>
        <begin position="173"/>
        <end position="254"/>
    </location>
</feature>
<keyword evidence="3" id="KW-1185">Reference proteome</keyword>
<dbReference type="InterPro" id="IPR046347">
    <property type="entry name" value="bZIP_sf"/>
</dbReference>
<dbReference type="CDD" id="cd14686">
    <property type="entry name" value="bZIP"/>
    <property type="match status" value="1"/>
</dbReference>
<dbReference type="SUPFAM" id="SSF57959">
    <property type="entry name" value="Leucine zipper domain"/>
    <property type="match status" value="1"/>
</dbReference>
<accession>A0A427YLQ9</accession>
<gene>
    <name evidence="2" type="ORF">EHS25_009377</name>
</gene>
<feature type="compositionally biased region" description="Basic and acidic residues" evidence="1">
    <location>
        <begin position="201"/>
        <end position="212"/>
    </location>
</feature>
<feature type="compositionally biased region" description="Low complexity" evidence="1">
    <location>
        <begin position="14"/>
        <end position="36"/>
    </location>
</feature>
<organism evidence="2 3">
    <name type="scientific">Saitozyma podzolica</name>
    <dbReference type="NCBI Taxonomy" id="1890683"/>
    <lineage>
        <taxon>Eukaryota</taxon>
        <taxon>Fungi</taxon>
        <taxon>Dikarya</taxon>
        <taxon>Basidiomycota</taxon>
        <taxon>Agaricomycotina</taxon>
        <taxon>Tremellomycetes</taxon>
        <taxon>Tremellales</taxon>
        <taxon>Trimorphomycetaceae</taxon>
        <taxon>Saitozyma</taxon>
    </lineage>
</organism>
<dbReference type="AlphaFoldDB" id="A0A427YLQ9"/>
<dbReference type="Gene3D" id="1.20.5.170">
    <property type="match status" value="1"/>
</dbReference>
<reference evidence="2 3" key="1">
    <citation type="submission" date="2018-11" db="EMBL/GenBank/DDBJ databases">
        <title>Genome sequence of Saitozyma podzolica DSM 27192.</title>
        <authorList>
            <person name="Aliyu H."/>
            <person name="Gorte O."/>
            <person name="Ochsenreither K."/>
        </authorList>
    </citation>
    <scope>NUCLEOTIDE SEQUENCE [LARGE SCALE GENOMIC DNA]</scope>
    <source>
        <strain evidence="2 3">DSM 27192</strain>
    </source>
</reference>